<dbReference type="STRING" id="1048340.SAMN05444487_102134"/>
<comment type="function">
    <text evidence="1">Acyltransferase required for the direct transfer of medium- to long-chain fatty acyl moieties from a carrier protein (MbtL) on to the epsilon-amino group of lysine residue in the mycobactin core.</text>
</comment>
<dbReference type="SMART" id="SM01006">
    <property type="entry name" value="AlcB"/>
    <property type="match status" value="1"/>
</dbReference>
<keyword evidence="6" id="KW-0808">Transferase</keyword>
<evidence type="ECO:0000259" key="5">
    <source>
        <dbReference type="SMART" id="SM01006"/>
    </source>
</evidence>
<keyword evidence="7" id="KW-1185">Reference proteome</keyword>
<dbReference type="SUPFAM" id="SSF55729">
    <property type="entry name" value="Acyl-CoA N-acyltransferases (Nat)"/>
    <property type="match status" value="1"/>
</dbReference>
<organism evidence="6 7">
    <name type="scientific">Marininema mesophilum</name>
    <dbReference type="NCBI Taxonomy" id="1048340"/>
    <lineage>
        <taxon>Bacteria</taxon>
        <taxon>Bacillati</taxon>
        <taxon>Bacillota</taxon>
        <taxon>Bacilli</taxon>
        <taxon>Bacillales</taxon>
        <taxon>Thermoactinomycetaceae</taxon>
        <taxon>Marininema</taxon>
    </lineage>
</organism>
<dbReference type="Pfam" id="PF13523">
    <property type="entry name" value="Acetyltransf_8"/>
    <property type="match status" value="1"/>
</dbReference>
<comment type="pathway">
    <text evidence="2">Siderophore biosynthesis.</text>
</comment>
<feature type="domain" description="Acyltransferase MbtK/IucB-like conserved" evidence="5">
    <location>
        <begin position="29"/>
        <end position="76"/>
    </location>
</feature>
<sequence length="212" mass="25124">MEYRLEEQQDSHVIFQFDSPELNTTLTYRSFSYKEHLHTLHKWMCAPHISPFWKLKVSLEEFEEYLSKSLARPHRDHYIIFSGETPISYLMRYRVAHDIIRDYYDYEPTDIGGHIVIGDRSHIDPSTIVPIVRGIINYTLQTEPVNTFVVEPDSRNRIIVPALKEVGFKVHSRITMPHKRATLMICKREEFTQWQEITIYDSTKENGDGYRS</sequence>
<reference evidence="6 7" key="1">
    <citation type="submission" date="2016-10" db="EMBL/GenBank/DDBJ databases">
        <authorList>
            <person name="de Groot N.N."/>
        </authorList>
    </citation>
    <scope>NUCLEOTIDE SEQUENCE [LARGE SCALE GENOMIC DNA]</scope>
    <source>
        <strain evidence="6 7">DSM 45610</strain>
    </source>
</reference>
<evidence type="ECO:0000313" key="7">
    <source>
        <dbReference type="Proteomes" id="UP000198534"/>
    </source>
</evidence>
<dbReference type="Proteomes" id="UP000198534">
    <property type="component" value="Unassembled WGS sequence"/>
</dbReference>
<evidence type="ECO:0000256" key="3">
    <source>
        <dbReference type="ARBA" id="ARBA00020586"/>
    </source>
</evidence>
<dbReference type="OrthoDB" id="2989563at2"/>
<evidence type="ECO:0000256" key="4">
    <source>
        <dbReference type="ARBA" id="ARBA00031122"/>
    </source>
</evidence>
<dbReference type="GO" id="GO:0019290">
    <property type="term" value="P:siderophore biosynthetic process"/>
    <property type="evidence" value="ECO:0007669"/>
    <property type="project" value="InterPro"/>
</dbReference>
<dbReference type="PANTHER" id="PTHR31438:SF1">
    <property type="entry name" value="LYSINE N-ACYLTRANSFERASE C17G9.06C-RELATED"/>
    <property type="match status" value="1"/>
</dbReference>
<name>A0A1H2S894_9BACL</name>
<dbReference type="InterPro" id="IPR016181">
    <property type="entry name" value="Acyl_CoA_acyltransferase"/>
</dbReference>
<accession>A0A1H2S894</accession>
<dbReference type="EMBL" id="FNNQ01000002">
    <property type="protein sequence ID" value="SDW27867.1"/>
    <property type="molecule type" value="Genomic_DNA"/>
</dbReference>
<evidence type="ECO:0000256" key="2">
    <source>
        <dbReference type="ARBA" id="ARBA00004924"/>
    </source>
</evidence>
<dbReference type="InterPro" id="IPR019432">
    <property type="entry name" value="Acyltransferase_MbtK/IucB-like"/>
</dbReference>
<evidence type="ECO:0000313" key="6">
    <source>
        <dbReference type="EMBL" id="SDW27867.1"/>
    </source>
</evidence>
<evidence type="ECO:0000256" key="1">
    <source>
        <dbReference type="ARBA" id="ARBA00003818"/>
    </source>
</evidence>
<dbReference type="RefSeq" id="WP_091735838.1">
    <property type="nucleotide sequence ID" value="NZ_FNNQ01000002.1"/>
</dbReference>
<dbReference type="AlphaFoldDB" id="A0A1H2S894"/>
<proteinExistence type="predicted"/>
<protein>
    <recommendedName>
        <fullName evidence="3">Lysine N-acyltransferase MbtK</fullName>
    </recommendedName>
    <alternativeName>
        <fullName evidence="4">Mycobactin synthase protein K</fullName>
    </alternativeName>
</protein>
<dbReference type="PANTHER" id="PTHR31438">
    <property type="entry name" value="LYSINE N-ACYLTRANSFERASE C17G9.06C-RELATED"/>
    <property type="match status" value="1"/>
</dbReference>
<dbReference type="Gene3D" id="3.40.630.30">
    <property type="match status" value="1"/>
</dbReference>
<dbReference type="GO" id="GO:0016410">
    <property type="term" value="F:N-acyltransferase activity"/>
    <property type="evidence" value="ECO:0007669"/>
    <property type="project" value="TreeGrafter"/>
</dbReference>
<gene>
    <name evidence="6" type="ORF">SAMN05444487_102134</name>
</gene>